<dbReference type="AlphaFoldDB" id="A0A1S2LV80"/>
<feature type="transmembrane region" description="Helical" evidence="6">
    <location>
        <begin position="262"/>
        <end position="284"/>
    </location>
</feature>
<dbReference type="Pfam" id="PF01594">
    <property type="entry name" value="AI-2E_transport"/>
    <property type="match status" value="1"/>
</dbReference>
<feature type="transmembrane region" description="Helical" evidence="6">
    <location>
        <begin position="291"/>
        <end position="311"/>
    </location>
</feature>
<evidence type="ECO:0000256" key="5">
    <source>
        <dbReference type="ARBA" id="ARBA00023136"/>
    </source>
</evidence>
<organism evidence="7">
    <name type="scientific">Anaerobacillus isosaccharinicus</name>
    <dbReference type="NCBI Taxonomy" id="1532552"/>
    <lineage>
        <taxon>Bacteria</taxon>
        <taxon>Bacillati</taxon>
        <taxon>Bacillota</taxon>
        <taxon>Bacilli</taxon>
        <taxon>Bacillales</taxon>
        <taxon>Bacillaceae</taxon>
        <taxon>Anaerobacillus</taxon>
    </lineage>
</organism>
<accession>A0A1S2LV80</accession>
<reference evidence="7" key="1">
    <citation type="submission" date="2016-10" db="EMBL/GenBank/DDBJ databases">
        <title>Draft genome sequences of four alkaliphilic bacteria belonging to the Anaerobacillus genus.</title>
        <authorList>
            <person name="Bassil N.M."/>
            <person name="Lloyd J.R."/>
        </authorList>
    </citation>
    <scope>NUCLEOTIDE SEQUENCE [LARGE SCALE GENOMIC DNA]</scope>
    <source>
        <strain evidence="7">NB2006</strain>
    </source>
</reference>
<dbReference type="NCBIfam" id="TIGR02872">
    <property type="entry name" value="spore_ytvI"/>
    <property type="match status" value="1"/>
</dbReference>
<dbReference type="PANTHER" id="PTHR21716">
    <property type="entry name" value="TRANSMEMBRANE PROTEIN"/>
    <property type="match status" value="1"/>
</dbReference>
<keyword evidence="3 6" id="KW-0812">Transmembrane</keyword>
<keyword evidence="5 6" id="KW-0472">Membrane</keyword>
<evidence type="ECO:0000256" key="2">
    <source>
        <dbReference type="ARBA" id="ARBA00009773"/>
    </source>
</evidence>
<comment type="caution">
    <text evidence="7">The sequence shown here is derived from an EMBL/GenBank/DDBJ whole genome shotgun (WGS) entry which is preliminary data.</text>
</comment>
<proteinExistence type="inferred from homology"/>
<gene>
    <name evidence="7" type="ORF">AWH56_11185</name>
</gene>
<dbReference type="InterPro" id="IPR002549">
    <property type="entry name" value="AI-2E-like"/>
</dbReference>
<feature type="transmembrane region" description="Helical" evidence="6">
    <location>
        <begin position="331"/>
        <end position="358"/>
    </location>
</feature>
<dbReference type="GO" id="GO:0016020">
    <property type="term" value="C:membrane"/>
    <property type="evidence" value="ECO:0007669"/>
    <property type="project" value="UniProtKB-SubCell"/>
</dbReference>
<dbReference type="InterPro" id="IPR014227">
    <property type="entry name" value="YtvI-like"/>
</dbReference>
<feature type="transmembrane region" description="Helical" evidence="6">
    <location>
        <begin position="16"/>
        <end position="38"/>
    </location>
</feature>
<feature type="transmembrane region" description="Helical" evidence="6">
    <location>
        <begin position="73"/>
        <end position="97"/>
    </location>
</feature>
<dbReference type="PANTHER" id="PTHR21716:SF68">
    <property type="entry name" value="TRANSPORT PROTEIN YTVI-RELATED"/>
    <property type="match status" value="1"/>
</dbReference>
<protein>
    <submittedName>
        <fullName evidence="7">Sporulation integral membrane protein YtvI</fullName>
    </submittedName>
</protein>
<comment type="subcellular location">
    <subcellularLocation>
        <location evidence="1">Membrane</location>
        <topology evidence="1">Multi-pass membrane protein</topology>
    </subcellularLocation>
</comment>
<feature type="transmembrane region" description="Helical" evidence="6">
    <location>
        <begin position="231"/>
        <end position="256"/>
    </location>
</feature>
<evidence type="ECO:0000256" key="3">
    <source>
        <dbReference type="ARBA" id="ARBA00022692"/>
    </source>
</evidence>
<feature type="transmembrane region" description="Helical" evidence="6">
    <location>
        <begin position="176"/>
        <end position="197"/>
    </location>
</feature>
<evidence type="ECO:0000256" key="6">
    <source>
        <dbReference type="SAM" id="Phobius"/>
    </source>
</evidence>
<feature type="transmembrane region" description="Helical" evidence="6">
    <location>
        <begin position="44"/>
        <end position="61"/>
    </location>
</feature>
<dbReference type="EMBL" id="LQXD01000100">
    <property type="protein sequence ID" value="OIJ16431.1"/>
    <property type="molecule type" value="Genomic_DNA"/>
</dbReference>
<keyword evidence="4 6" id="KW-1133">Transmembrane helix</keyword>
<dbReference type="OrthoDB" id="9774361at2"/>
<evidence type="ECO:0000256" key="4">
    <source>
        <dbReference type="ARBA" id="ARBA00022989"/>
    </source>
</evidence>
<sequence length="378" mass="42627">MERGKIQLNSSNYFRLIFRLLFVLAIICCITLIIFFAFKTAYPFIIGLVLAFFINPVVNFLQEKARIARWLSVAIILVCLMTITVGSITILISEIIMGTNYLSQSVPLHFQTLVFKLQDLFTGKIIPIYEQISTLFYSLESDHQATILAYIETITFHITSNASSTIQSVLTGASDFLLALPSLATIIIFSLLATFFISKDWYKLVFIFRKWIPNIIVERTKDVMISLKKAFVGFLFAQLTLISITCCIVLIGLLVLKVEYPITIALIIAIVDLLPYLGTGLIFIPWIFYTFFLGELSLTIGLSILYGIVVIQRQIMEPKILSSNIGVDPLATLVSLFVGYKVFGFLGLILGPVILVFMQTLHKAHVFRDLRDYIIKNG</sequence>
<dbReference type="KEGG" id="aia:AWH56_014290"/>
<comment type="similarity">
    <text evidence="2">Belongs to the autoinducer-2 exporter (AI-2E) (TC 2.A.86) family.</text>
</comment>
<evidence type="ECO:0000256" key="1">
    <source>
        <dbReference type="ARBA" id="ARBA00004141"/>
    </source>
</evidence>
<dbReference type="GO" id="GO:0055085">
    <property type="term" value="P:transmembrane transport"/>
    <property type="evidence" value="ECO:0007669"/>
    <property type="project" value="TreeGrafter"/>
</dbReference>
<name>A0A1S2LV80_9BACI</name>
<evidence type="ECO:0000313" key="7">
    <source>
        <dbReference type="EMBL" id="OIJ16431.1"/>
    </source>
</evidence>